<dbReference type="InterPro" id="IPR008775">
    <property type="entry name" value="Phytyl_CoA_dOase-like"/>
</dbReference>
<comment type="caution">
    <text evidence="1">The sequence shown here is derived from an EMBL/GenBank/DDBJ whole genome shotgun (WGS) entry which is preliminary data.</text>
</comment>
<sequence length="337" mass="38348">MEQVTEQALPDSQDSSSLGIPHLKRFWHKHQLSKLGQLDQGLQKQEWPLDLILIDELNLGLEPAMTKVYQSSRLSDFESFVLSKNDGCINSDVVQRLEKAVMPAASLSGQKDHVESVLTDQQMMFWQENGYIVIPSVLTQQECDEALEEIGTFLNFSLQDPGSWYLDHDDKQLIMVQFYDGLIQKKIRAKKNIRAVFAQIWQTNHLTVTLDRVSVNPPETESWRFPGPSIHWDMDHFNPPIPFRTQGLIYLTDTAENQGAFSCVPGFHLQIDDWLSSLPADVDPQNQNWSEFNVKPIAAKAGDLIIWHHALPHGSSPNVAQSPRVVQYLNMYPLCDS</sequence>
<dbReference type="Proteomes" id="UP000565262">
    <property type="component" value="Unassembled WGS sequence"/>
</dbReference>
<evidence type="ECO:0000313" key="2">
    <source>
        <dbReference type="Proteomes" id="UP000565262"/>
    </source>
</evidence>
<dbReference type="SUPFAM" id="SSF51197">
    <property type="entry name" value="Clavaminate synthase-like"/>
    <property type="match status" value="1"/>
</dbReference>
<dbReference type="GO" id="GO:0016706">
    <property type="term" value="F:2-oxoglutarate-dependent dioxygenase activity"/>
    <property type="evidence" value="ECO:0007669"/>
    <property type="project" value="UniProtKB-ARBA"/>
</dbReference>
<proteinExistence type="predicted"/>
<dbReference type="PANTHER" id="PTHR31630">
    <property type="entry name" value="PHYTANOYL-COA DIOXYGENASE-RELATED-RELATED"/>
    <property type="match status" value="1"/>
</dbReference>
<evidence type="ECO:0000313" key="1">
    <source>
        <dbReference type="EMBL" id="MBB1488684.1"/>
    </source>
</evidence>
<accession>A0A839IVN7</accession>
<organism evidence="1 2">
    <name type="scientific">Oceanospirillum sediminis</name>
    <dbReference type="NCBI Taxonomy" id="2760088"/>
    <lineage>
        <taxon>Bacteria</taxon>
        <taxon>Pseudomonadati</taxon>
        <taxon>Pseudomonadota</taxon>
        <taxon>Gammaproteobacteria</taxon>
        <taxon>Oceanospirillales</taxon>
        <taxon>Oceanospirillaceae</taxon>
        <taxon>Oceanospirillum</taxon>
    </lineage>
</organism>
<dbReference type="Pfam" id="PF05721">
    <property type="entry name" value="PhyH"/>
    <property type="match status" value="1"/>
</dbReference>
<dbReference type="Gene3D" id="2.60.120.620">
    <property type="entry name" value="q2cbj1_9rhob like domain"/>
    <property type="match status" value="1"/>
</dbReference>
<dbReference type="PANTHER" id="PTHR31630:SF6">
    <property type="entry name" value="PHYTANOYL-COA DIOXYGENASE-RELATED"/>
    <property type="match status" value="1"/>
</dbReference>
<dbReference type="EMBL" id="JACJFM010000033">
    <property type="protein sequence ID" value="MBB1488684.1"/>
    <property type="molecule type" value="Genomic_DNA"/>
</dbReference>
<dbReference type="AlphaFoldDB" id="A0A839IVN7"/>
<keyword evidence="2" id="KW-1185">Reference proteome</keyword>
<gene>
    <name evidence="1" type="ORF">H4O21_18930</name>
</gene>
<keyword evidence="1" id="KW-0560">Oxidoreductase</keyword>
<protein>
    <submittedName>
        <fullName evidence="1">Phytanoyl-CoA dioxygenase family protein</fullName>
    </submittedName>
</protein>
<dbReference type="RefSeq" id="WP_182810457.1">
    <property type="nucleotide sequence ID" value="NZ_JACJFM010000033.1"/>
</dbReference>
<reference evidence="1 2" key="1">
    <citation type="submission" date="2020-08" db="EMBL/GenBank/DDBJ databases">
        <title>Oceanospirillum sp. nov. isolated from marine sediment.</title>
        <authorList>
            <person name="Ji X."/>
        </authorList>
    </citation>
    <scope>NUCLEOTIDE SEQUENCE [LARGE SCALE GENOMIC DNA]</scope>
    <source>
        <strain evidence="1 2">D5</strain>
    </source>
</reference>
<name>A0A839IVN7_9GAMM</name>
<keyword evidence="1" id="KW-0223">Dioxygenase</keyword>